<dbReference type="Pfam" id="PF05013">
    <property type="entry name" value="FGase"/>
    <property type="match status" value="1"/>
</dbReference>
<name>A0ABW6S1Y8_9NOCA</name>
<dbReference type="Proteomes" id="UP001601992">
    <property type="component" value="Unassembled WGS sequence"/>
</dbReference>
<proteinExistence type="predicted"/>
<dbReference type="InterPro" id="IPR007709">
    <property type="entry name" value="N-FG_amidohydro"/>
</dbReference>
<dbReference type="SUPFAM" id="SSF53187">
    <property type="entry name" value="Zn-dependent exopeptidases"/>
    <property type="match status" value="1"/>
</dbReference>
<protein>
    <submittedName>
        <fullName evidence="1">N-formylglutamate amidohydrolase</fullName>
        <ecNumber evidence="1">3.5.1.68</ecNumber>
    </submittedName>
</protein>
<dbReference type="RefSeq" id="WP_040821377.1">
    <property type="nucleotide sequence ID" value="NZ_JBIAQY010000007.1"/>
</dbReference>
<dbReference type="EMBL" id="JBIAQY010000007">
    <property type="protein sequence ID" value="MFF3570264.1"/>
    <property type="molecule type" value="Genomic_DNA"/>
</dbReference>
<dbReference type="GO" id="GO:0050129">
    <property type="term" value="F:N-formylglutamate deformylase activity"/>
    <property type="evidence" value="ECO:0007669"/>
    <property type="project" value="UniProtKB-EC"/>
</dbReference>
<evidence type="ECO:0000313" key="2">
    <source>
        <dbReference type="Proteomes" id="UP001601992"/>
    </source>
</evidence>
<sequence>MQYTVIPGAADSPVLIHVPHDSRMIPAQVRTHIPLDDVELSAELSRMTDAHTAMLAEQSAARAEVRPWLFVNELSRLVVDPERFPDEREEMRAVGMGAVYTRTSHGARLRRDDPEHEKALLARYYEPYAAAMTRAVESRVSATDRAIIVDLHSYPSVALPYELHGAGPRPQVCLGADSFHTPARLLAAARNAFADFEVEVNSPFSGTYVPLRHYGRNPDVSALMVEIRRDTYMVEPGGDPHAGSSVLVSALAGLLDEISWAAS</sequence>
<dbReference type="Gene3D" id="3.40.630.40">
    <property type="entry name" value="Zn-dependent exopeptidases"/>
    <property type="match status" value="1"/>
</dbReference>
<evidence type="ECO:0000313" key="1">
    <source>
        <dbReference type="EMBL" id="MFF3570264.1"/>
    </source>
</evidence>
<accession>A0ABW6S1Y8</accession>
<organism evidence="1 2">
    <name type="scientific">Nocardia jiangxiensis</name>
    <dbReference type="NCBI Taxonomy" id="282685"/>
    <lineage>
        <taxon>Bacteria</taxon>
        <taxon>Bacillati</taxon>
        <taxon>Actinomycetota</taxon>
        <taxon>Actinomycetes</taxon>
        <taxon>Mycobacteriales</taxon>
        <taxon>Nocardiaceae</taxon>
        <taxon>Nocardia</taxon>
    </lineage>
</organism>
<comment type="caution">
    <text evidence="1">The sequence shown here is derived from an EMBL/GenBank/DDBJ whole genome shotgun (WGS) entry which is preliminary data.</text>
</comment>
<dbReference type="EC" id="3.5.1.68" evidence="1"/>
<reference evidence="1 2" key="1">
    <citation type="submission" date="2024-10" db="EMBL/GenBank/DDBJ databases">
        <title>The Natural Products Discovery Center: Release of the First 8490 Sequenced Strains for Exploring Actinobacteria Biosynthetic Diversity.</title>
        <authorList>
            <person name="Kalkreuter E."/>
            <person name="Kautsar S.A."/>
            <person name="Yang D."/>
            <person name="Bader C.D."/>
            <person name="Teijaro C.N."/>
            <person name="Fluegel L."/>
            <person name="Davis C.M."/>
            <person name="Simpson J.R."/>
            <person name="Lauterbach L."/>
            <person name="Steele A.D."/>
            <person name="Gui C."/>
            <person name="Meng S."/>
            <person name="Li G."/>
            <person name="Viehrig K."/>
            <person name="Ye F."/>
            <person name="Su P."/>
            <person name="Kiefer A.F."/>
            <person name="Nichols A."/>
            <person name="Cepeda A.J."/>
            <person name="Yan W."/>
            <person name="Fan B."/>
            <person name="Jiang Y."/>
            <person name="Adhikari A."/>
            <person name="Zheng C.-J."/>
            <person name="Schuster L."/>
            <person name="Cowan T.M."/>
            <person name="Smanski M.J."/>
            <person name="Chevrette M.G."/>
            <person name="De Carvalho L.P.S."/>
            <person name="Shen B."/>
        </authorList>
    </citation>
    <scope>NUCLEOTIDE SEQUENCE [LARGE SCALE GENOMIC DNA]</scope>
    <source>
        <strain evidence="1 2">NPDC002593</strain>
    </source>
</reference>
<keyword evidence="1" id="KW-0378">Hydrolase</keyword>
<keyword evidence="2" id="KW-1185">Reference proteome</keyword>
<gene>
    <name evidence="1" type="ORF">ACFYXQ_21030</name>
</gene>